<feature type="domain" description="VOC" evidence="2">
    <location>
        <begin position="44"/>
        <end position="194"/>
    </location>
</feature>
<dbReference type="RefSeq" id="WP_278015091.1">
    <property type="nucleotide sequence ID" value="NZ_CP121106.1"/>
</dbReference>
<dbReference type="PROSITE" id="PS51819">
    <property type="entry name" value="VOC"/>
    <property type="match status" value="1"/>
</dbReference>
<reference evidence="3 4" key="1">
    <citation type="submission" date="2023-03" db="EMBL/GenBank/DDBJ databases">
        <title>Altererythrobacter sp. CAU 1644 isolated from sand.</title>
        <authorList>
            <person name="Kim W."/>
        </authorList>
    </citation>
    <scope>NUCLEOTIDE SEQUENCE [LARGE SCALE GENOMIC DNA]</scope>
    <source>
        <strain evidence="3 4">CAU 1644</strain>
    </source>
</reference>
<evidence type="ECO:0000313" key="4">
    <source>
        <dbReference type="Proteomes" id="UP001215827"/>
    </source>
</evidence>
<dbReference type="Pfam" id="PF00903">
    <property type="entry name" value="Glyoxalase"/>
    <property type="match status" value="1"/>
</dbReference>
<accession>A0ABY8FQE4</accession>
<feature type="signal peptide" evidence="1">
    <location>
        <begin position="1"/>
        <end position="27"/>
    </location>
</feature>
<evidence type="ECO:0000313" key="3">
    <source>
        <dbReference type="EMBL" id="WFL76325.1"/>
    </source>
</evidence>
<organism evidence="3 4">
    <name type="scientific">Altererythrobacter arenosus</name>
    <dbReference type="NCBI Taxonomy" id="3032592"/>
    <lineage>
        <taxon>Bacteria</taxon>
        <taxon>Pseudomonadati</taxon>
        <taxon>Pseudomonadota</taxon>
        <taxon>Alphaproteobacteria</taxon>
        <taxon>Sphingomonadales</taxon>
        <taxon>Erythrobacteraceae</taxon>
        <taxon>Altererythrobacter</taxon>
    </lineage>
</organism>
<dbReference type="InterPro" id="IPR029068">
    <property type="entry name" value="Glyas_Bleomycin-R_OHBP_Dase"/>
</dbReference>
<dbReference type="SUPFAM" id="SSF54593">
    <property type="entry name" value="Glyoxalase/Bleomycin resistance protein/Dihydroxybiphenyl dioxygenase"/>
    <property type="match status" value="1"/>
</dbReference>
<evidence type="ECO:0000256" key="1">
    <source>
        <dbReference type="SAM" id="SignalP"/>
    </source>
</evidence>
<feature type="chain" id="PRO_5047313220" evidence="1">
    <location>
        <begin position="28"/>
        <end position="198"/>
    </location>
</feature>
<dbReference type="Gene3D" id="3.10.180.10">
    <property type="entry name" value="2,3-Dihydroxybiphenyl 1,2-Dioxygenase, domain 1"/>
    <property type="match status" value="1"/>
</dbReference>
<dbReference type="InterPro" id="IPR037523">
    <property type="entry name" value="VOC_core"/>
</dbReference>
<protein>
    <submittedName>
        <fullName evidence="3">VOC family protein</fullName>
    </submittedName>
</protein>
<keyword evidence="1" id="KW-0732">Signal</keyword>
<name>A0ABY8FQE4_9SPHN</name>
<dbReference type="EMBL" id="CP121106">
    <property type="protein sequence ID" value="WFL76325.1"/>
    <property type="molecule type" value="Genomic_DNA"/>
</dbReference>
<evidence type="ECO:0000259" key="2">
    <source>
        <dbReference type="PROSITE" id="PS51819"/>
    </source>
</evidence>
<proteinExistence type="predicted"/>
<gene>
    <name evidence="3" type="ORF">P7228_09975</name>
</gene>
<dbReference type="Proteomes" id="UP001215827">
    <property type="component" value="Chromosome"/>
</dbReference>
<keyword evidence="4" id="KW-1185">Reference proteome</keyword>
<sequence length="198" mass="21125">MTPVKSAATVLAIAMLAWPGAGLSQNAADKEVRSTEEVEVPRSALLRTAIVVADADRSKRFYADVFAFEERFDGDITKPVNRELLGLAEGESARFVIMRGAASIGGFDLPTHAIGLLEISGTSPREPASLPRGSGLGPGQTMFAMVTDDMDYVIERLGAWAAPIVAGPVIAHDGSEIEIVTRDPDGMRIHVVQKRTLP</sequence>
<dbReference type="InterPro" id="IPR004360">
    <property type="entry name" value="Glyas_Fos-R_dOase_dom"/>
</dbReference>